<feature type="region of interest" description="Disordered" evidence="1">
    <location>
        <begin position="85"/>
        <end position="140"/>
    </location>
</feature>
<dbReference type="RefSeq" id="WP_157174856.1">
    <property type="nucleotide sequence ID" value="NZ_BMJP01000009.1"/>
</dbReference>
<evidence type="ECO:0000259" key="2">
    <source>
        <dbReference type="Pfam" id="PF18790"/>
    </source>
</evidence>
<dbReference type="OrthoDB" id="9813719at2"/>
<protein>
    <recommendedName>
        <fullName evidence="2">KfrB domain-containing protein</fullName>
    </recommendedName>
</protein>
<keyword evidence="4" id="KW-1185">Reference proteome</keyword>
<dbReference type="Proteomes" id="UP000546701">
    <property type="component" value="Unassembled WGS sequence"/>
</dbReference>
<gene>
    <name evidence="3" type="ORF">FHS99_003415</name>
</gene>
<dbReference type="Pfam" id="PF18790">
    <property type="entry name" value="KfrB"/>
    <property type="match status" value="1"/>
</dbReference>
<sequence>MNADRTPDRAERLVIMNGSRLHERHLGGKWNVMDSEPQGMNPKGIYRLDTARDADTKTKGEYRGAVLHVDKANVYQLGNDSQVVRHDRDRFKETPNVGEGARIGYDSGRAVMLNRSAEPSPNRGSPAPSAPARPRPDRER</sequence>
<evidence type="ECO:0000313" key="3">
    <source>
        <dbReference type="EMBL" id="MBB5730908.1"/>
    </source>
</evidence>
<feature type="domain" description="KfrB" evidence="2">
    <location>
        <begin position="62"/>
        <end position="112"/>
    </location>
</feature>
<name>A0A7W9F2Y4_9SPHN</name>
<organism evidence="3 4">
    <name type="scientific">Sphingomonas prati</name>
    <dbReference type="NCBI Taxonomy" id="1843237"/>
    <lineage>
        <taxon>Bacteria</taxon>
        <taxon>Pseudomonadati</taxon>
        <taxon>Pseudomonadota</taxon>
        <taxon>Alphaproteobacteria</taxon>
        <taxon>Sphingomonadales</taxon>
        <taxon>Sphingomonadaceae</taxon>
        <taxon>Sphingomonas</taxon>
    </lineage>
</organism>
<dbReference type="InterPro" id="IPR040782">
    <property type="entry name" value="KfrB"/>
</dbReference>
<dbReference type="EMBL" id="JACIJR010000011">
    <property type="protein sequence ID" value="MBB5730908.1"/>
    <property type="molecule type" value="Genomic_DNA"/>
</dbReference>
<evidence type="ECO:0000313" key="4">
    <source>
        <dbReference type="Proteomes" id="UP000546701"/>
    </source>
</evidence>
<comment type="caution">
    <text evidence="3">The sequence shown here is derived from an EMBL/GenBank/DDBJ whole genome shotgun (WGS) entry which is preliminary data.</text>
</comment>
<dbReference type="AlphaFoldDB" id="A0A7W9F2Y4"/>
<reference evidence="3 4" key="1">
    <citation type="submission" date="2020-08" db="EMBL/GenBank/DDBJ databases">
        <title>Genomic Encyclopedia of Type Strains, Phase IV (KMG-IV): sequencing the most valuable type-strain genomes for metagenomic binning, comparative biology and taxonomic classification.</title>
        <authorList>
            <person name="Goeker M."/>
        </authorList>
    </citation>
    <scope>NUCLEOTIDE SEQUENCE [LARGE SCALE GENOMIC DNA]</scope>
    <source>
        <strain evidence="3 4">DSM 103336</strain>
    </source>
</reference>
<accession>A0A7W9F2Y4</accession>
<proteinExistence type="predicted"/>
<evidence type="ECO:0000256" key="1">
    <source>
        <dbReference type="SAM" id="MobiDB-lite"/>
    </source>
</evidence>